<evidence type="ECO:0000256" key="8">
    <source>
        <dbReference type="ARBA" id="ARBA00022622"/>
    </source>
</evidence>
<evidence type="ECO:0000256" key="6">
    <source>
        <dbReference type="ARBA" id="ARBA00022525"/>
    </source>
</evidence>
<evidence type="ECO:0000256" key="2">
    <source>
        <dbReference type="ARBA" id="ARBA00004609"/>
    </source>
</evidence>
<keyword evidence="5" id="KW-1003">Cell membrane</keyword>
<keyword evidence="11" id="KW-0130">Cell adhesion</keyword>
<dbReference type="GO" id="GO:0005576">
    <property type="term" value="C:extracellular region"/>
    <property type="evidence" value="ECO:0007669"/>
    <property type="project" value="UniProtKB-SubCell"/>
</dbReference>
<evidence type="ECO:0000256" key="21">
    <source>
        <dbReference type="SAM" id="MobiDB-lite"/>
    </source>
</evidence>
<evidence type="ECO:0000256" key="20">
    <source>
        <dbReference type="ARBA" id="ARBA00081905"/>
    </source>
</evidence>
<evidence type="ECO:0000256" key="16">
    <source>
        <dbReference type="ARBA" id="ARBA00023288"/>
    </source>
</evidence>
<name>A0A6B0QZZ6_9CETA</name>
<organism evidence="22 23">
    <name type="scientific">Bos mutus</name>
    <name type="common">wild yak</name>
    <dbReference type="NCBI Taxonomy" id="72004"/>
    <lineage>
        <taxon>Eukaryota</taxon>
        <taxon>Metazoa</taxon>
        <taxon>Chordata</taxon>
        <taxon>Craniata</taxon>
        <taxon>Vertebrata</taxon>
        <taxon>Euteleostomi</taxon>
        <taxon>Mammalia</taxon>
        <taxon>Eutheria</taxon>
        <taxon>Laurasiatheria</taxon>
        <taxon>Artiodactyla</taxon>
        <taxon>Ruminantia</taxon>
        <taxon>Pecora</taxon>
        <taxon>Bovidae</taxon>
        <taxon>Bovinae</taxon>
        <taxon>Bos</taxon>
    </lineage>
</organism>
<evidence type="ECO:0000256" key="4">
    <source>
        <dbReference type="ARBA" id="ARBA00011016"/>
    </source>
</evidence>
<keyword evidence="7" id="KW-0597">Phosphoprotein</keyword>
<keyword evidence="16" id="KW-0449">Lipoprotein</keyword>
<dbReference type="GO" id="GO:0007160">
    <property type="term" value="P:cell-matrix adhesion"/>
    <property type="evidence" value="ECO:0007669"/>
    <property type="project" value="TreeGrafter"/>
</dbReference>
<proteinExistence type="inferred from homology"/>
<evidence type="ECO:0000313" key="22">
    <source>
        <dbReference type="EMBL" id="MXQ80873.1"/>
    </source>
</evidence>
<dbReference type="Proteomes" id="UP000322234">
    <property type="component" value="Unassembled WGS sequence"/>
</dbReference>
<feature type="region of interest" description="Disordered" evidence="21">
    <location>
        <begin position="132"/>
        <end position="155"/>
    </location>
</feature>
<dbReference type="GO" id="GO:0005794">
    <property type="term" value="C:Golgi apparatus"/>
    <property type="evidence" value="ECO:0007669"/>
    <property type="project" value="UniProtKB-SubCell"/>
</dbReference>
<dbReference type="GO" id="GO:0009986">
    <property type="term" value="C:cell surface"/>
    <property type="evidence" value="ECO:0007669"/>
    <property type="project" value="TreeGrafter"/>
</dbReference>
<reference evidence="22" key="1">
    <citation type="submission" date="2019-10" db="EMBL/GenBank/DDBJ databases">
        <title>The sequence and de novo assembly of the wild yak genome.</title>
        <authorList>
            <person name="Liu Y."/>
        </authorList>
    </citation>
    <scope>NUCLEOTIDE SEQUENCE [LARGE SCALE GENOMIC DNA]</scope>
    <source>
        <strain evidence="22">WY2019</strain>
    </source>
</reference>
<dbReference type="EMBL" id="VBQZ03000005">
    <property type="protein sequence ID" value="MXQ80873.1"/>
    <property type="molecule type" value="Genomic_DNA"/>
</dbReference>
<keyword evidence="13" id="KW-0472">Membrane</keyword>
<dbReference type="GO" id="GO:0098552">
    <property type="term" value="C:side of membrane"/>
    <property type="evidence" value="ECO:0007669"/>
    <property type="project" value="UniProtKB-KW"/>
</dbReference>
<keyword evidence="14" id="KW-1015">Disulfide bond</keyword>
<dbReference type="AlphaFoldDB" id="A0A6B0QZZ6"/>
<comment type="caution">
    <text evidence="22">The sequence shown here is derived from an EMBL/GenBank/DDBJ whole genome shotgun (WGS) entry which is preliminary data.</text>
</comment>
<dbReference type="Pfam" id="PF06060">
    <property type="entry name" value="Mesothelin"/>
    <property type="match status" value="1"/>
</dbReference>
<dbReference type="Gene3D" id="1.20.970.40">
    <property type="match status" value="1"/>
</dbReference>
<evidence type="ECO:0000256" key="15">
    <source>
        <dbReference type="ARBA" id="ARBA00023180"/>
    </source>
</evidence>
<evidence type="ECO:0000256" key="10">
    <source>
        <dbReference type="ARBA" id="ARBA00022729"/>
    </source>
</evidence>
<comment type="similarity">
    <text evidence="4">Belongs to the mesothelin family.</text>
</comment>
<evidence type="ECO:0000256" key="18">
    <source>
        <dbReference type="ARBA" id="ARBA00065993"/>
    </source>
</evidence>
<evidence type="ECO:0000256" key="7">
    <source>
        <dbReference type="ARBA" id="ARBA00022553"/>
    </source>
</evidence>
<evidence type="ECO:0000256" key="19">
    <source>
        <dbReference type="ARBA" id="ARBA00068881"/>
    </source>
</evidence>
<evidence type="ECO:0000256" key="3">
    <source>
        <dbReference type="ARBA" id="ARBA00004613"/>
    </source>
</evidence>
<evidence type="ECO:0000256" key="5">
    <source>
        <dbReference type="ARBA" id="ARBA00022475"/>
    </source>
</evidence>
<keyword evidence="12" id="KW-0333">Golgi apparatus</keyword>
<protein>
    <recommendedName>
        <fullName evidence="19">Mesothelin</fullName>
    </recommendedName>
    <alternativeName>
        <fullName evidence="20">Pre-pro-megakaryocyte-potentiating factor</fullName>
    </alternativeName>
</protein>
<dbReference type="GO" id="GO:0005886">
    <property type="term" value="C:plasma membrane"/>
    <property type="evidence" value="ECO:0007669"/>
    <property type="project" value="UniProtKB-SubCell"/>
</dbReference>
<dbReference type="InterPro" id="IPR010335">
    <property type="entry name" value="Mesothelin"/>
</dbReference>
<comment type="subcellular location">
    <subcellularLocation>
        <location evidence="2">Cell membrane</location>
        <topology evidence="2">Lipid-anchor</topology>
        <topology evidence="2">GPI-anchor</topology>
    </subcellularLocation>
    <subcellularLocation>
        <location evidence="1">Golgi apparatus</location>
    </subcellularLocation>
    <subcellularLocation>
        <location evidence="3">Secreted</location>
    </subcellularLocation>
</comment>
<evidence type="ECO:0000256" key="1">
    <source>
        <dbReference type="ARBA" id="ARBA00004555"/>
    </source>
</evidence>
<dbReference type="PANTHER" id="PTHR23412">
    <property type="entry name" value="STEREOCILIN RELATED"/>
    <property type="match status" value="1"/>
</dbReference>
<evidence type="ECO:0000256" key="12">
    <source>
        <dbReference type="ARBA" id="ARBA00023034"/>
    </source>
</evidence>
<accession>A0A6B0QZZ6</accession>
<evidence type="ECO:0000256" key="11">
    <source>
        <dbReference type="ARBA" id="ARBA00022889"/>
    </source>
</evidence>
<evidence type="ECO:0000256" key="17">
    <source>
        <dbReference type="ARBA" id="ARBA00058732"/>
    </source>
</evidence>
<dbReference type="PANTHER" id="PTHR23412:SF6">
    <property type="entry name" value="MESOTHELIN"/>
    <property type="match status" value="1"/>
</dbReference>
<evidence type="ECO:0000313" key="23">
    <source>
        <dbReference type="Proteomes" id="UP000322234"/>
    </source>
</evidence>
<evidence type="ECO:0000256" key="14">
    <source>
        <dbReference type="ARBA" id="ARBA00023157"/>
    </source>
</evidence>
<keyword evidence="9" id="KW-0165">Cleavage on pair of basic residues</keyword>
<gene>
    <name evidence="22" type="ORF">E5288_WYG009156</name>
</gene>
<comment type="subunit">
    <text evidence="18">Interacts with MUC16.</text>
</comment>
<keyword evidence="6" id="KW-0964">Secreted</keyword>
<comment type="function">
    <text evidence="17">Membrane-anchored forms may play a role in cellular adhesion.</text>
</comment>
<dbReference type="FunFam" id="1.20.970.40:FF:000001">
    <property type="entry name" value="Mesothelin"/>
    <property type="match status" value="1"/>
</dbReference>
<keyword evidence="8" id="KW-0336">GPI-anchor</keyword>
<evidence type="ECO:0000256" key="9">
    <source>
        <dbReference type="ARBA" id="ARBA00022685"/>
    </source>
</evidence>
<evidence type="ECO:0000256" key="13">
    <source>
        <dbReference type="ARBA" id="ARBA00023136"/>
    </source>
</evidence>
<keyword evidence="10" id="KW-0732">Signal</keyword>
<sequence>MLDCGELQGSAGGRGLRKGSAGSAGAPPLWAGPPTLSGAPEFGAPCPECQQVRVAGRRLASSLPREGLCLAALLEPLPCGAGGRSRVVVGAQAKLRVPTAQASAYAEQRGPRRRMGRPVLLRGVSWAVTPGAGREGPLWPPSSQGGAPGHPSSLVSPSLQALLSSSLQRTSRDLSWQQPELTVLLPRARRGTEKKACPPGREAQVVDENLFFYEEWELEACVDGALLATQMRQVNLIPFTYQQLHIFKRKLDEFYPQGYPQSLIERLSYFFLYITPEDIHKWNVTSLDTVKSLLKVSQGHGVDAQVAALIARYVGGGGQLDKAALDTLATFRPAYLCFLRPEQLDSVQLSVLWMTTPQDLDACSPPQMAVLYHKAHMAFQNVSGSEYFTRIKPFLGGASTEDLRVFTSQNISIDAAAFKKLTTEAVLSLTVAEVQKLLGPNLVGLKAETGNMFLRDWISRQSQEDLDRLGLGLVGGVPNGYLVLDLRGREASSGGPHRLGQGPGPVLTVTASLLLVSVLS</sequence>
<keyword evidence="23" id="KW-1185">Reference proteome</keyword>
<dbReference type="InterPro" id="IPR026664">
    <property type="entry name" value="Stereocilin-rel"/>
</dbReference>
<feature type="region of interest" description="Disordered" evidence="21">
    <location>
        <begin position="1"/>
        <end position="36"/>
    </location>
</feature>
<keyword evidence="15" id="KW-0325">Glycoprotein</keyword>